<dbReference type="SUPFAM" id="SSF53756">
    <property type="entry name" value="UDP-Glycosyltransferase/glycogen phosphorylase"/>
    <property type="match status" value="1"/>
</dbReference>
<reference evidence="3 4" key="1">
    <citation type="journal article" date="2016" name="Nat. Commun.">
        <title>Thousands of microbial genomes shed light on interconnected biogeochemical processes in an aquifer system.</title>
        <authorList>
            <person name="Anantharaman K."/>
            <person name="Brown C.T."/>
            <person name="Hug L.A."/>
            <person name="Sharon I."/>
            <person name="Castelle C.J."/>
            <person name="Probst A.J."/>
            <person name="Thomas B.C."/>
            <person name="Singh A."/>
            <person name="Wilkins M.J."/>
            <person name="Karaoz U."/>
            <person name="Brodie E.L."/>
            <person name="Williams K.H."/>
            <person name="Hubbard S.S."/>
            <person name="Banfield J.F."/>
        </authorList>
    </citation>
    <scope>NUCLEOTIDE SEQUENCE [LARGE SCALE GENOMIC DNA]</scope>
</reference>
<gene>
    <name evidence="3" type="ORF">A2756_00460</name>
</gene>
<accession>A0A1G2G5D9</accession>
<proteinExistence type="predicted"/>
<evidence type="ECO:0000259" key="2">
    <source>
        <dbReference type="Pfam" id="PF00534"/>
    </source>
</evidence>
<protein>
    <recommendedName>
        <fullName evidence="2">Glycosyl transferase family 1 domain-containing protein</fullName>
    </recommendedName>
</protein>
<comment type="caution">
    <text evidence="3">The sequence shown here is derived from an EMBL/GenBank/DDBJ whole genome shotgun (WGS) entry which is preliminary data.</text>
</comment>
<evidence type="ECO:0000313" key="4">
    <source>
        <dbReference type="Proteomes" id="UP000177785"/>
    </source>
</evidence>
<evidence type="ECO:0000313" key="3">
    <source>
        <dbReference type="EMBL" id="OGZ45476.1"/>
    </source>
</evidence>
<dbReference type="EMBL" id="MHNL01000006">
    <property type="protein sequence ID" value="OGZ45476.1"/>
    <property type="molecule type" value="Genomic_DNA"/>
</dbReference>
<sequence length="330" mass="37683">MRIFYITRANLALRRAHTANIVHTVKALVRQGVFIDIVSKNILWTLFSRRADYDMVYLRDHRLLLQAWIAKFFLGKKLVYEVHSTHGVLFLRRLLFHVADGAVYITRRLKTYYDPQGQKTGVVTHSSGIYLEDFVLQKVREDVRETLALPRDAYLLVYAGSTRWYDVGLLVRALARLPQNTYLVLVGMKEEEARSLRSTIEERHMTSRVIFAGRVPREKIPLYLFATDVLVNPLSANLPGSISSKLYEYLAAGRPIVSSRGGANDEVLADGKNALFADMTPESFAQKIQEIREHPDLAARLSTDARTCAARYTWDERAKAILSMIQTIHD</sequence>
<keyword evidence="1" id="KW-0808">Transferase</keyword>
<dbReference type="AlphaFoldDB" id="A0A1G2G5D9"/>
<feature type="domain" description="Glycosyl transferase family 1" evidence="2">
    <location>
        <begin position="140"/>
        <end position="306"/>
    </location>
</feature>
<dbReference type="Pfam" id="PF00534">
    <property type="entry name" value="Glycos_transf_1"/>
    <property type="match status" value="1"/>
</dbReference>
<name>A0A1G2G5D9_9BACT</name>
<dbReference type="GO" id="GO:0016757">
    <property type="term" value="F:glycosyltransferase activity"/>
    <property type="evidence" value="ECO:0007669"/>
    <property type="project" value="InterPro"/>
</dbReference>
<dbReference type="InterPro" id="IPR001296">
    <property type="entry name" value="Glyco_trans_1"/>
</dbReference>
<dbReference type="PANTHER" id="PTHR46401">
    <property type="entry name" value="GLYCOSYLTRANSFERASE WBBK-RELATED"/>
    <property type="match status" value="1"/>
</dbReference>
<dbReference type="Proteomes" id="UP000177785">
    <property type="component" value="Unassembled WGS sequence"/>
</dbReference>
<dbReference type="Gene3D" id="3.40.50.2000">
    <property type="entry name" value="Glycogen Phosphorylase B"/>
    <property type="match status" value="2"/>
</dbReference>
<dbReference type="GO" id="GO:0009103">
    <property type="term" value="P:lipopolysaccharide biosynthetic process"/>
    <property type="evidence" value="ECO:0007669"/>
    <property type="project" value="TreeGrafter"/>
</dbReference>
<dbReference type="PANTHER" id="PTHR46401:SF2">
    <property type="entry name" value="GLYCOSYLTRANSFERASE WBBK-RELATED"/>
    <property type="match status" value="1"/>
</dbReference>
<dbReference type="STRING" id="1802115.A2756_00460"/>
<organism evidence="3 4">
    <name type="scientific">Candidatus Ryanbacteria bacterium RIFCSPHIGHO2_01_FULL_48_27</name>
    <dbReference type="NCBI Taxonomy" id="1802115"/>
    <lineage>
        <taxon>Bacteria</taxon>
        <taxon>Candidatus Ryaniibacteriota</taxon>
    </lineage>
</organism>
<evidence type="ECO:0000256" key="1">
    <source>
        <dbReference type="ARBA" id="ARBA00022679"/>
    </source>
</evidence>